<feature type="region of interest" description="Disordered" evidence="1">
    <location>
        <begin position="47"/>
        <end position="126"/>
    </location>
</feature>
<dbReference type="InterPro" id="IPR008552">
    <property type="entry name" value="DUF834"/>
</dbReference>
<dbReference type="Pfam" id="PF05754">
    <property type="entry name" value="DUF834"/>
    <property type="match status" value="1"/>
</dbReference>
<sequence>MTGGAAEPRRRSKHDGELRVDGDDGLPGVFGARERAAGLALDLAEPREVAAQEGDGRGGGKRRLERLPAAREKTNAATALQATGERGRARLKEGPEMDLSQEKEGEWATAAKERRAKREWSEKGPS</sequence>
<evidence type="ECO:0000259" key="2">
    <source>
        <dbReference type="Pfam" id="PF05754"/>
    </source>
</evidence>
<accession>A0A5S6R9X4</accession>
<protein>
    <recommendedName>
        <fullName evidence="2">DUF834 domain-containing protein</fullName>
    </recommendedName>
</protein>
<feature type="compositionally biased region" description="Basic and acidic residues" evidence="1">
    <location>
        <begin position="47"/>
        <end position="58"/>
    </location>
</feature>
<dbReference type="EMBL" id="AC084831">
    <property type="protein sequence ID" value="AAK52161.1"/>
    <property type="molecule type" value="Genomic_DNA"/>
</dbReference>
<evidence type="ECO:0000256" key="1">
    <source>
        <dbReference type="SAM" id="MobiDB-lite"/>
    </source>
</evidence>
<gene>
    <name evidence="3" type="primary">OSJNBa0077G22.9</name>
</gene>
<feature type="compositionally biased region" description="Basic and acidic residues" evidence="1">
    <location>
        <begin position="65"/>
        <end position="74"/>
    </location>
</feature>
<evidence type="ECO:0000313" key="4">
    <source>
        <dbReference type="Proteomes" id="UP000000763"/>
    </source>
</evidence>
<proteinExistence type="predicted"/>
<reference evidence="4" key="2">
    <citation type="journal article" date="2008" name="Nucleic Acids Res.">
        <title>The rice annotation project database (RAP-DB): 2008 update.</title>
        <authorList>
            <consortium name="The rice annotation project (RAP)"/>
        </authorList>
    </citation>
    <scope>GENOME REANNOTATION</scope>
    <source>
        <strain evidence="4">cv. Nipponbare</strain>
    </source>
</reference>
<evidence type="ECO:0000313" key="3">
    <source>
        <dbReference type="EMBL" id="AAK52161.1"/>
    </source>
</evidence>
<dbReference type="AlphaFoldDB" id="A0A5S6R9X4"/>
<dbReference type="Proteomes" id="UP000000763">
    <property type="component" value="Chromosome 3"/>
</dbReference>
<feature type="region of interest" description="Disordered" evidence="1">
    <location>
        <begin position="1"/>
        <end position="27"/>
    </location>
</feature>
<feature type="domain" description="DUF834" evidence="2">
    <location>
        <begin position="10"/>
        <end position="60"/>
    </location>
</feature>
<feature type="compositionally biased region" description="Basic and acidic residues" evidence="1">
    <location>
        <begin position="85"/>
        <end position="126"/>
    </location>
</feature>
<reference evidence="4" key="1">
    <citation type="journal article" date="2005" name="Nature">
        <title>The map-based sequence of the rice genome.</title>
        <authorList>
            <consortium name="International rice genome sequencing project (IRGSP)"/>
            <person name="Matsumoto T."/>
            <person name="Wu J."/>
            <person name="Kanamori H."/>
            <person name="Katayose Y."/>
            <person name="Fujisawa M."/>
            <person name="Namiki N."/>
            <person name="Mizuno H."/>
            <person name="Yamamoto K."/>
            <person name="Antonio B.A."/>
            <person name="Baba T."/>
            <person name="Sakata K."/>
            <person name="Nagamura Y."/>
            <person name="Aoki H."/>
            <person name="Arikawa K."/>
            <person name="Arita K."/>
            <person name="Bito T."/>
            <person name="Chiden Y."/>
            <person name="Fujitsuka N."/>
            <person name="Fukunaka R."/>
            <person name="Hamada M."/>
            <person name="Harada C."/>
            <person name="Hayashi A."/>
            <person name="Hijishita S."/>
            <person name="Honda M."/>
            <person name="Hosokawa S."/>
            <person name="Ichikawa Y."/>
            <person name="Idonuma A."/>
            <person name="Iijima M."/>
            <person name="Ikeda M."/>
            <person name="Ikeno M."/>
            <person name="Ito K."/>
            <person name="Ito S."/>
            <person name="Ito T."/>
            <person name="Ito Y."/>
            <person name="Ito Y."/>
            <person name="Iwabuchi A."/>
            <person name="Kamiya K."/>
            <person name="Karasawa W."/>
            <person name="Kurita K."/>
            <person name="Katagiri S."/>
            <person name="Kikuta A."/>
            <person name="Kobayashi H."/>
            <person name="Kobayashi N."/>
            <person name="Machita K."/>
            <person name="Maehara T."/>
            <person name="Masukawa M."/>
            <person name="Mizubayashi T."/>
            <person name="Mukai Y."/>
            <person name="Nagasaki H."/>
            <person name="Nagata Y."/>
            <person name="Naito S."/>
            <person name="Nakashima M."/>
            <person name="Nakama Y."/>
            <person name="Nakamichi Y."/>
            <person name="Nakamura M."/>
            <person name="Meguro A."/>
            <person name="Negishi M."/>
            <person name="Ohta I."/>
            <person name="Ohta T."/>
            <person name="Okamoto M."/>
            <person name="Ono N."/>
            <person name="Saji S."/>
            <person name="Sakaguchi M."/>
            <person name="Sakai K."/>
            <person name="Shibata M."/>
            <person name="Shimokawa T."/>
            <person name="Song J."/>
            <person name="Takazaki Y."/>
            <person name="Terasawa K."/>
            <person name="Tsugane M."/>
            <person name="Tsuji K."/>
            <person name="Ueda S."/>
            <person name="Waki K."/>
            <person name="Yamagata H."/>
            <person name="Yamamoto M."/>
            <person name="Yamamoto S."/>
            <person name="Yamane H."/>
            <person name="Yoshiki S."/>
            <person name="Yoshihara R."/>
            <person name="Yukawa K."/>
            <person name="Zhong H."/>
            <person name="Yano M."/>
            <person name="Yuan Q."/>
            <person name="Ouyang S."/>
            <person name="Liu J."/>
            <person name="Jones K.M."/>
            <person name="Gansberger K."/>
            <person name="Moffat K."/>
            <person name="Hill J."/>
            <person name="Bera J."/>
            <person name="Fadrosh D."/>
            <person name="Jin S."/>
            <person name="Johri S."/>
            <person name="Kim M."/>
            <person name="Overton L."/>
            <person name="Reardon M."/>
            <person name="Tsitrin T."/>
            <person name="Vuong H."/>
            <person name="Weaver B."/>
            <person name="Ciecko A."/>
            <person name="Tallon L."/>
            <person name="Jackson J."/>
            <person name="Pai G."/>
            <person name="Aken S.V."/>
            <person name="Utterback T."/>
            <person name="Reidmuller S."/>
            <person name="Feldblyum T."/>
            <person name="Hsiao J."/>
            <person name="Zismann V."/>
            <person name="Iobst S."/>
            <person name="de Vazeille A.R."/>
            <person name="Buell C.R."/>
            <person name="Ying K."/>
            <person name="Li Y."/>
            <person name="Lu T."/>
            <person name="Huang Y."/>
            <person name="Zhao Q."/>
            <person name="Feng Q."/>
            <person name="Zhang L."/>
            <person name="Zhu J."/>
            <person name="Weng Q."/>
            <person name="Mu J."/>
            <person name="Lu Y."/>
            <person name="Fan D."/>
            <person name="Liu Y."/>
            <person name="Guan J."/>
            <person name="Zhang Y."/>
            <person name="Yu S."/>
            <person name="Liu X."/>
            <person name="Zhang Y."/>
            <person name="Hong G."/>
            <person name="Han B."/>
            <person name="Choisne N."/>
            <person name="Demange N."/>
            <person name="Orjeda G."/>
            <person name="Samain S."/>
            <person name="Cattolico L."/>
            <person name="Pelletier E."/>
            <person name="Couloux A."/>
            <person name="Segurens B."/>
            <person name="Wincker P."/>
            <person name="D'Hont A."/>
            <person name="Scarpelli C."/>
            <person name="Weissenbach J."/>
            <person name="Salanoubat M."/>
            <person name="Quetier F."/>
            <person name="Yu Y."/>
            <person name="Kim H.R."/>
            <person name="Rambo T."/>
            <person name="Currie J."/>
            <person name="Collura K."/>
            <person name="Luo M."/>
            <person name="Yang T."/>
            <person name="Ammiraju J.S.S."/>
            <person name="Engler F."/>
            <person name="Soderlund C."/>
            <person name="Wing R.A."/>
            <person name="Palmer L.E."/>
            <person name="de la Bastide M."/>
            <person name="Spiegel L."/>
            <person name="Nascimento L."/>
            <person name="Zutavern T."/>
            <person name="O'Shaughnessy A."/>
            <person name="Dike S."/>
            <person name="Dedhia N."/>
            <person name="Preston R."/>
            <person name="Balija V."/>
            <person name="McCombie W.R."/>
            <person name="Chow T."/>
            <person name="Chen H."/>
            <person name="Chung M."/>
            <person name="Chen C."/>
            <person name="Shaw J."/>
            <person name="Wu H."/>
            <person name="Hsiao K."/>
            <person name="Chao Y."/>
            <person name="Chu M."/>
            <person name="Cheng C."/>
            <person name="Hour A."/>
            <person name="Lee P."/>
            <person name="Lin S."/>
            <person name="Lin Y."/>
            <person name="Liou J."/>
            <person name="Liu S."/>
            <person name="Hsing Y."/>
            <person name="Raghuvanshi S."/>
            <person name="Mohanty A."/>
            <person name="Bharti A.K."/>
            <person name="Gaur A."/>
            <person name="Gupta V."/>
            <person name="Kumar D."/>
            <person name="Ravi V."/>
            <person name="Vij S."/>
            <person name="Kapur A."/>
            <person name="Khurana P."/>
            <person name="Khurana P."/>
            <person name="Khurana J.P."/>
            <person name="Tyagi A.K."/>
            <person name="Gaikwad K."/>
            <person name="Singh A."/>
            <person name="Dalal V."/>
            <person name="Srivastava S."/>
            <person name="Dixit A."/>
            <person name="Pal A.K."/>
            <person name="Ghazi I.A."/>
            <person name="Yadav M."/>
            <person name="Pandit A."/>
            <person name="Bhargava A."/>
            <person name="Sureshbabu K."/>
            <person name="Batra K."/>
            <person name="Sharma T.R."/>
            <person name="Mohapatra T."/>
            <person name="Singh N.K."/>
            <person name="Messing J."/>
            <person name="Nelson A.B."/>
            <person name="Fuks G."/>
            <person name="Kavchok S."/>
            <person name="Keizer G."/>
            <person name="Linton E."/>
            <person name="Llaca V."/>
            <person name="Song R."/>
            <person name="Tanyolac B."/>
            <person name="Young S."/>
            <person name="Ho-Il K."/>
            <person name="Hahn J.H."/>
            <person name="Sangsakoo G."/>
            <person name="Vanavichit A."/>
            <person name="de Mattos Luiz.A.T."/>
            <person name="Zimmer P.D."/>
            <person name="Malone G."/>
            <person name="Dellagostin O."/>
            <person name="de Oliveira A.C."/>
            <person name="Bevan M."/>
            <person name="Bancroft I."/>
            <person name="Minx P."/>
            <person name="Cordum H."/>
            <person name="Wilson R."/>
            <person name="Cheng Z."/>
            <person name="Jin W."/>
            <person name="Jiang J."/>
            <person name="Leong S.A."/>
            <person name="Iwama H."/>
            <person name="Gojobori T."/>
            <person name="Itoh T."/>
            <person name="Niimura Y."/>
            <person name="Fujii Y."/>
            <person name="Habara T."/>
            <person name="Sakai H."/>
            <person name="Sato Y."/>
            <person name="Wilson G."/>
            <person name="Kumar K."/>
            <person name="McCouch S."/>
            <person name="Juretic N."/>
            <person name="Hoen D."/>
            <person name="Wright S."/>
            <person name="Bruskiewich R."/>
            <person name="Bureau T."/>
            <person name="Miyao A."/>
            <person name="Hirochika H."/>
            <person name="Nishikawa T."/>
            <person name="Kadowaki K."/>
            <person name="Sugiura M."/>
            <person name="Burr B."/>
            <person name="Sasaki T."/>
        </authorList>
    </citation>
    <scope>NUCLEOTIDE SEQUENCE [LARGE SCALE GENOMIC DNA]</scope>
    <source>
        <strain evidence="4">cv. Nipponbare</strain>
    </source>
</reference>
<name>A0A5S6R9X4_ORYSJ</name>
<organism evidence="3 4">
    <name type="scientific">Oryza sativa subsp. japonica</name>
    <name type="common">Rice</name>
    <dbReference type="NCBI Taxonomy" id="39947"/>
    <lineage>
        <taxon>Eukaryota</taxon>
        <taxon>Viridiplantae</taxon>
        <taxon>Streptophyta</taxon>
        <taxon>Embryophyta</taxon>
        <taxon>Tracheophyta</taxon>
        <taxon>Spermatophyta</taxon>
        <taxon>Magnoliopsida</taxon>
        <taxon>Liliopsida</taxon>
        <taxon>Poales</taxon>
        <taxon>Poaceae</taxon>
        <taxon>BOP clade</taxon>
        <taxon>Oryzoideae</taxon>
        <taxon>Oryzeae</taxon>
        <taxon>Oryzinae</taxon>
        <taxon>Oryza</taxon>
        <taxon>Oryza sativa</taxon>
    </lineage>
</organism>